<feature type="coiled-coil region" evidence="1">
    <location>
        <begin position="404"/>
        <end position="434"/>
    </location>
</feature>
<evidence type="ECO:0000313" key="5">
    <source>
        <dbReference type="EMBL" id="MFC3033994.1"/>
    </source>
</evidence>
<keyword evidence="2" id="KW-0812">Transmembrane</keyword>
<proteinExistence type="predicted"/>
<reference evidence="6" key="1">
    <citation type="journal article" date="2019" name="Int. J. Syst. Evol. Microbiol.">
        <title>The Global Catalogue of Microorganisms (GCM) 10K type strain sequencing project: providing services to taxonomists for standard genome sequencing and annotation.</title>
        <authorList>
            <consortium name="The Broad Institute Genomics Platform"/>
            <consortium name="The Broad Institute Genome Sequencing Center for Infectious Disease"/>
            <person name="Wu L."/>
            <person name="Ma J."/>
        </authorList>
    </citation>
    <scope>NUCLEOTIDE SEQUENCE [LARGE SCALE GENOMIC DNA]</scope>
    <source>
        <strain evidence="6">KCTC 42730</strain>
    </source>
</reference>
<dbReference type="InterPro" id="IPR005467">
    <property type="entry name" value="His_kinase_dom"/>
</dbReference>
<sequence>MFRILLCLALWCVPVAAEGLSDKNFETLRQELRSQYLQDPQKAILLCDNALAQQPLNTTQRIKVLNYKAWFQLETNALAASMHTIADIKHLLRSVDDPRLTYVYYNLSGGVFAKLGMDELALENYQQALKISEQMNEAMFYQTRNNIAAVHLALGQHKQALDAYLGYLQYLDKRVKSQGQDEHLSRSLVLINITKTYLAEQQFAKAKQFLQQAIALQQQHQFTYHLAYSAQLTGRLALLEHDYNTAYQQLQAALETLQAQGNKQEVDDVKLDLISYYRANHKLTAALQLLHEVLDSASSRDDKRLLIKALALQSQLLEEQGQYQAAVGSLRRYNQIERQLLQQQNRVALARTSHELELTEKDLQIDALQQENRLQEAKADTKIKLLATLLMFIVIYIASSSVAIVQIRRKKRHLVEALQKLQNTQLQLLEAEKMSALAAMVSGMAHHLNTPTGLIITANSAFANNLRDIETQLQQKTLTPQVLRQFLAHGQAGVAIVERSAQRLSTMVERFKAINLTIKGAQLIRIDLSAFLNLHVREIAGRFDRQVTLTLPQQAFFVETYPSLLHEILLELIQNSMQHGLQDIAKPHIQIELSTLPNAWRLTYGDNGTGISELACGQVFIPFYGTNLSQQLGLGLSIVNNTVLHVLGGKIECIYSPNGAIFELTVPTTILQPVTKSQAVTHE</sequence>
<dbReference type="InterPro" id="IPR019734">
    <property type="entry name" value="TPR_rpt"/>
</dbReference>
<evidence type="ECO:0000256" key="2">
    <source>
        <dbReference type="SAM" id="Phobius"/>
    </source>
</evidence>
<feature type="signal peptide" evidence="3">
    <location>
        <begin position="1"/>
        <end position="17"/>
    </location>
</feature>
<dbReference type="PANTHER" id="PTHR43065">
    <property type="entry name" value="SENSOR HISTIDINE KINASE"/>
    <property type="match status" value="1"/>
</dbReference>
<comment type="caution">
    <text evidence="5">The sequence shown here is derived from an EMBL/GenBank/DDBJ whole genome shotgun (WGS) entry which is preliminary data.</text>
</comment>
<feature type="coiled-coil region" evidence="1">
    <location>
        <begin position="240"/>
        <end position="267"/>
    </location>
</feature>
<dbReference type="RefSeq" id="WP_377126427.1">
    <property type="nucleotide sequence ID" value="NZ_JBHRSD010000029.1"/>
</dbReference>
<feature type="chain" id="PRO_5046988288" evidence="3">
    <location>
        <begin position="18"/>
        <end position="683"/>
    </location>
</feature>
<evidence type="ECO:0000256" key="3">
    <source>
        <dbReference type="SAM" id="SignalP"/>
    </source>
</evidence>
<keyword evidence="5" id="KW-0067">ATP-binding</keyword>
<dbReference type="PROSITE" id="PS50109">
    <property type="entry name" value="HIS_KIN"/>
    <property type="match status" value="1"/>
</dbReference>
<dbReference type="Gene3D" id="1.10.287.130">
    <property type="match status" value="1"/>
</dbReference>
<dbReference type="Gene3D" id="3.30.565.10">
    <property type="entry name" value="Histidine kinase-like ATPase, C-terminal domain"/>
    <property type="match status" value="1"/>
</dbReference>
<dbReference type="Proteomes" id="UP001595453">
    <property type="component" value="Unassembled WGS sequence"/>
</dbReference>
<keyword evidence="5" id="KW-0547">Nucleotide-binding</keyword>
<keyword evidence="3" id="KW-0732">Signal</keyword>
<dbReference type="EMBL" id="JBHRSD010000029">
    <property type="protein sequence ID" value="MFC3033994.1"/>
    <property type="molecule type" value="Genomic_DNA"/>
</dbReference>
<dbReference type="InterPro" id="IPR003594">
    <property type="entry name" value="HATPase_dom"/>
</dbReference>
<organism evidence="5 6">
    <name type="scientific">Pseudoalteromonas fenneropenaei</name>
    <dbReference type="NCBI Taxonomy" id="1737459"/>
    <lineage>
        <taxon>Bacteria</taxon>
        <taxon>Pseudomonadati</taxon>
        <taxon>Pseudomonadota</taxon>
        <taxon>Gammaproteobacteria</taxon>
        <taxon>Alteromonadales</taxon>
        <taxon>Pseudoalteromonadaceae</taxon>
        <taxon>Pseudoalteromonas</taxon>
    </lineage>
</organism>
<feature type="coiled-coil region" evidence="1">
    <location>
        <begin position="351"/>
        <end position="380"/>
    </location>
</feature>
<dbReference type="CDD" id="cd00075">
    <property type="entry name" value="HATPase"/>
    <property type="match status" value="1"/>
</dbReference>
<keyword evidence="1" id="KW-0175">Coiled coil</keyword>
<feature type="domain" description="Histidine kinase" evidence="4">
    <location>
        <begin position="443"/>
        <end position="670"/>
    </location>
</feature>
<dbReference type="SUPFAM" id="SSF55874">
    <property type="entry name" value="ATPase domain of HSP90 chaperone/DNA topoisomerase II/histidine kinase"/>
    <property type="match status" value="1"/>
</dbReference>
<keyword evidence="2" id="KW-1133">Transmembrane helix</keyword>
<dbReference type="InterPro" id="IPR036890">
    <property type="entry name" value="HATPase_C_sf"/>
</dbReference>
<protein>
    <submittedName>
        <fullName evidence="5">ATP-binding protein</fullName>
    </submittedName>
</protein>
<name>A0ABV7CMY7_9GAMM</name>
<keyword evidence="6" id="KW-1185">Reference proteome</keyword>
<dbReference type="SUPFAM" id="SSF48452">
    <property type="entry name" value="TPR-like"/>
    <property type="match status" value="2"/>
</dbReference>
<keyword evidence="2" id="KW-0472">Membrane</keyword>
<dbReference type="SMART" id="SM00387">
    <property type="entry name" value="HATPase_c"/>
    <property type="match status" value="1"/>
</dbReference>
<dbReference type="InterPro" id="IPR011990">
    <property type="entry name" value="TPR-like_helical_dom_sf"/>
</dbReference>
<dbReference type="SMART" id="SM00028">
    <property type="entry name" value="TPR"/>
    <property type="match status" value="3"/>
</dbReference>
<feature type="transmembrane region" description="Helical" evidence="2">
    <location>
        <begin position="385"/>
        <end position="405"/>
    </location>
</feature>
<evidence type="ECO:0000313" key="6">
    <source>
        <dbReference type="Proteomes" id="UP001595453"/>
    </source>
</evidence>
<dbReference type="GO" id="GO:0005524">
    <property type="term" value="F:ATP binding"/>
    <property type="evidence" value="ECO:0007669"/>
    <property type="project" value="UniProtKB-KW"/>
</dbReference>
<evidence type="ECO:0000259" key="4">
    <source>
        <dbReference type="PROSITE" id="PS50109"/>
    </source>
</evidence>
<gene>
    <name evidence="5" type="ORF">ACFOEE_15890</name>
</gene>
<accession>A0ABV7CMY7</accession>
<dbReference type="Gene3D" id="1.25.40.10">
    <property type="entry name" value="Tetratricopeptide repeat domain"/>
    <property type="match status" value="2"/>
</dbReference>
<dbReference type="Pfam" id="PF02518">
    <property type="entry name" value="HATPase_c"/>
    <property type="match status" value="1"/>
</dbReference>
<evidence type="ECO:0000256" key="1">
    <source>
        <dbReference type="SAM" id="Coils"/>
    </source>
</evidence>